<dbReference type="PANTHER" id="PTHR46889:SF4">
    <property type="entry name" value="TRANSPOSASE INSO FOR INSERTION SEQUENCE ELEMENT IS911B-RELATED"/>
    <property type="match status" value="1"/>
</dbReference>
<comment type="caution">
    <text evidence="2">The sequence shown here is derived from an EMBL/GenBank/DDBJ whole genome shotgun (WGS) entry which is preliminary data.</text>
</comment>
<dbReference type="InterPro" id="IPR012337">
    <property type="entry name" value="RNaseH-like_sf"/>
</dbReference>
<dbReference type="EMBL" id="JACGWZ010000001">
    <property type="protein sequence ID" value="MBA8824051.1"/>
    <property type="molecule type" value="Genomic_DNA"/>
</dbReference>
<dbReference type="Proteomes" id="UP000569329">
    <property type="component" value="Unassembled WGS sequence"/>
</dbReference>
<dbReference type="AlphaFoldDB" id="A0A839DXV0"/>
<feature type="domain" description="Integrase catalytic" evidence="1">
    <location>
        <begin position="1"/>
        <end position="112"/>
    </location>
</feature>
<organism evidence="2 3">
    <name type="scientific">Halosaccharopolyspora lacisalsi</name>
    <dbReference type="NCBI Taxonomy" id="1000566"/>
    <lineage>
        <taxon>Bacteria</taxon>
        <taxon>Bacillati</taxon>
        <taxon>Actinomycetota</taxon>
        <taxon>Actinomycetes</taxon>
        <taxon>Pseudonocardiales</taxon>
        <taxon>Pseudonocardiaceae</taxon>
        <taxon>Halosaccharopolyspora</taxon>
    </lineage>
</organism>
<dbReference type="PANTHER" id="PTHR46889">
    <property type="entry name" value="TRANSPOSASE INSF FOR INSERTION SEQUENCE IS3B-RELATED"/>
    <property type="match status" value="1"/>
</dbReference>
<dbReference type="SUPFAM" id="SSF53098">
    <property type="entry name" value="Ribonuclease H-like"/>
    <property type="match status" value="1"/>
</dbReference>
<dbReference type="InterPro" id="IPR036397">
    <property type="entry name" value="RNaseH_sf"/>
</dbReference>
<gene>
    <name evidence="2" type="ORF">FHX42_001380</name>
</gene>
<dbReference type="PROSITE" id="PS50994">
    <property type="entry name" value="INTEGRASE"/>
    <property type="match status" value="1"/>
</dbReference>
<sequence length="112" mass="12576">MGSRRVLGYAMASHLCTELVADRLDTAVDLRGSAVAGMIFHNDRGCQYSSARFAQRCAKPGIRRFPGRTGICWDNAVVESFFGALKGRLVHRHRFTTRAEVRRAIFACIQTW</sequence>
<evidence type="ECO:0000313" key="2">
    <source>
        <dbReference type="EMBL" id="MBA8824051.1"/>
    </source>
</evidence>
<accession>A0A839DXV0</accession>
<dbReference type="GO" id="GO:0015074">
    <property type="term" value="P:DNA integration"/>
    <property type="evidence" value="ECO:0007669"/>
    <property type="project" value="InterPro"/>
</dbReference>
<dbReference type="Pfam" id="PF00665">
    <property type="entry name" value="rve"/>
    <property type="match status" value="1"/>
</dbReference>
<proteinExistence type="predicted"/>
<protein>
    <submittedName>
        <fullName evidence="2">Transposase InsO family protein</fullName>
    </submittedName>
</protein>
<dbReference type="InterPro" id="IPR001584">
    <property type="entry name" value="Integrase_cat-core"/>
</dbReference>
<dbReference type="GO" id="GO:0003676">
    <property type="term" value="F:nucleic acid binding"/>
    <property type="evidence" value="ECO:0007669"/>
    <property type="project" value="InterPro"/>
</dbReference>
<reference evidence="2 3" key="1">
    <citation type="submission" date="2020-07" db="EMBL/GenBank/DDBJ databases">
        <title>Sequencing the genomes of 1000 actinobacteria strains.</title>
        <authorList>
            <person name="Klenk H.-P."/>
        </authorList>
    </citation>
    <scope>NUCLEOTIDE SEQUENCE [LARGE SCALE GENOMIC DNA]</scope>
    <source>
        <strain evidence="2 3">DSM 45975</strain>
    </source>
</reference>
<keyword evidence="3" id="KW-1185">Reference proteome</keyword>
<dbReference type="InterPro" id="IPR050900">
    <property type="entry name" value="Transposase_IS3/IS150/IS904"/>
</dbReference>
<dbReference type="Gene3D" id="3.30.420.10">
    <property type="entry name" value="Ribonuclease H-like superfamily/Ribonuclease H"/>
    <property type="match status" value="1"/>
</dbReference>
<evidence type="ECO:0000313" key="3">
    <source>
        <dbReference type="Proteomes" id="UP000569329"/>
    </source>
</evidence>
<evidence type="ECO:0000259" key="1">
    <source>
        <dbReference type="PROSITE" id="PS50994"/>
    </source>
</evidence>
<name>A0A839DXV0_9PSEU</name>